<dbReference type="Proteomes" id="UP001214250">
    <property type="component" value="Chromosome 1"/>
</dbReference>
<dbReference type="Gene3D" id="3.30.1360.110">
    <property type="entry name" value="Domain 2, Phosphonoacetate Hydrolase"/>
    <property type="match status" value="1"/>
</dbReference>
<dbReference type="EMBL" id="CP117811">
    <property type="protein sequence ID" value="WDE96690.1"/>
    <property type="molecule type" value="Genomic_DNA"/>
</dbReference>
<dbReference type="Pfam" id="PF01663">
    <property type="entry name" value="Phosphodiest"/>
    <property type="match status" value="1"/>
</dbReference>
<dbReference type="InterPro" id="IPR002591">
    <property type="entry name" value="Phosphodiest/P_Trfase"/>
</dbReference>
<protein>
    <submittedName>
        <fullName evidence="1">Alkaline phosphatase family protein</fullName>
    </submittedName>
</protein>
<dbReference type="SUPFAM" id="SSF53649">
    <property type="entry name" value="Alkaline phosphatase-like"/>
    <property type="match status" value="1"/>
</dbReference>
<reference evidence="1 2" key="1">
    <citation type="submission" date="2023-02" db="EMBL/GenBank/DDBJ databases">
        <title>Genome sequence of Lentisphaera profundi SAORIC-696.</title>
        <authorList>
            <person name="Kim e."/>
            <person name="Cho J.-C."/>
            <person name="Choi A."/>
            <person name="Kang I."/>
        </authorList>
    </citation>
    <scope>NUCLEOTIDE SEQUENCE [LARGE SCALE GENOMIC DNA]</scope>
    <source>
        <strain evidence="1 2">SAORIC-696</strain>
    </source>
</reference>
<dbReference type="InterPro" id="IPR017850">
    <property type="entry name" value="Alkaline_phosphatase_core_sf"/>
</dbReference>
<dbReference type="PANTHER" id="PTHR10151">
    <property type="entry name" value="ECTONUCLEOTIDE PYROPHOSPHATASE/PHOSPHODIESTERASE"/>
    <property type="match status" value="1"/>
</dbReference>
<proteinExistence type="predicted"/>
<dbReference type="Gene3D" id="3.40.720.10">
    <property type="entry name" value="Alkaline Phosphatase, subunit A"/>
    <property type="match status" value="1"/>
</dbReference>
<dbReference type="CDD" id="cd16018">
    <property type="entry name" value="Enpp"/>
    <property type="match status" value="1"/>
</dbReference>
<name>A0ABY7VR63_9BACT</name>
<organism evidence="1 2">
    <name type="scientific">Lentisphaera profundi</name>
    <dbReference type="NCBI Taxonomy" id="1658616"/>
    <lineage>
        <taxon>Bacteria</taxon>
        <taxon>Pseudomonadati</taxon>
        <taxon>Lentisphaerota</taxon>
        <taxon>Lentisphaeria</taxon>
        <taxon>Lentisphaerales</taxon>
        <taxon>Lentisphaeraceae</taxon>
        <taxon>Lentisphaera</taxon>
    </lineage>
</organism>
<evidence type="ECO:0000313" key="2">
    <source>
        <dbReference type="Proteomes" id="UP001214250"/>
    </source>
</evidence>
<accession>A0ABY7VR63</accession>
<dbReference type="InterPro" id="IPR023116">
    <property type="entry name" value="Phosphonoacetate_hydro_insert"/>
</dbReference>
<dbReference type="PANTHER" id="PTHR10151:SF120">
    <property type="entry name" value="BIS(5'-ADENOSYL)-TRIPHOSPHATASE"/>
    <property type="match status" value="1"/>
</dbReference>
<keyword evidence="2" id="KW-1185">Reference proteome</keyword>
<evidence type="ECO:0000313" key="1">
    <source>
        <dbReference type="EMBL" id="WDE96690.1"/>
    </source>
</evidence>
<sequence>MSKKLLVINAVGLTESLINDDCPNLKYYFEKNRQYLKPPIPAVTCTSQATLLTGKSPQEHGVVANGWYFRDLAQVWLWRQNNQLVQGEKIWESLRAKDESFSCAKMFWWYNMYSSADWSATPRPLYRADGAKHPGSYTYPMGLNDDLESELGTFPLFKFWGPMTSIESTKWISDSTIYVMKKNRPNLSLVYLPHLDYNLQRLGPNDPAMAKDVRELDQCIGDLRQCADELGYEVVILSEYGIQEVDTPIHINRELRKAGLITVKMECGEEHFDAGASAAFAVADHQLAHVYVNDKSQLEKVKKILKGLPGITEVCSGEERSKYDLDHERSGEIICLAEKNAWFTYYYWLDDKLAPDYARAVDIHRKPGYDPVELFMRKGGKLSAAKTLLKKKLGFRYLMDVIPLDATLVKGSHGVHPEHLADGPLLIGDLNLGDEKVRDMRDFKSLVEEFFQVDKED</sequence>
<gene>
    <name evidence="1" type="ORF">PQO03_01755</name>
</gene>
<dbReference type="RefSeq" id="WP_274150755.1">
    <property type="nucleotide sequence ID" value="NZ_CP117811.1"/>
</dbReference>